<keyword evidence="4" id="KW-1185">Reference proteome</keyword>
<dbReference type="Pfam" id="PF25976">
    <property type="entry name" value="LpqB_N"/>
    <property type="match status" value="1"/>
</dbReference>
<evidence type="ECO:0000313" key="3">
    <source>
        <dbReference type="EMBL" id="RNL52051.1"/>
    </source>
</evidence>
<feature type="domain" description="Lipoprotein LpqB N-terminal" evidence="2">
    <location>
        <begin position="50"/>
        <end position="155"/>
    </location>
</feature>
<dbReference type="InterPro" id="IPR059026">
    <property type="entry name" value="LpqB_N"/>
</dbReference>
<dbReference type="AlphaFoldDB" id="A0A3N0BSJ7"/>
<gene>
    <name evidence="3" type="ORF">D7003_14060</name>
</gene>
<keyword evidence="1" id="KW-1133">Transmembrane helix</keyword>
<name>A0A3N0BSJ7_9MICC</name>
<protein>
    <recommendedName>
        <fullName evidence="2">Lipoprotein LpqB N-terminal domain-containing protein</fullName>
    </recommendedName>
</protein>
<reference evidence="3 4" key="1">
    <citation type="submission" date="2018-10" db="EMBL/GenBank/DDBJ databases">
        <title>Genome sequencing of Arthrobacter oryzae TNB02.</title>
        <authorList>
            <person name="Cho Y.-J."/>
            <person name="Cho A."/>
            <person name="Kim O.-S."/>
        </authorList>
    </citation>
    <scope>NUCLEOTIDE SEQUENCE [LARGE SCALE GENOMIC DNA]</scope>
    <source>
        <strain evidence="3 4">TNB02</strain>
    </source>
</reference>
<evidence type="ECO:0000256" key="1">
    <source>
        <dbReference type="SAM" id="Phobius"/>
    </source>
</evidence>
<organism evidence="3 4">
    <name type="scientific">Arthrobacter oryzae</name>
    <dbReference type="NCBI Taxonomy" id="409290"/>
    <lineage>
        <taxon>Bacteria</taxon>
        <taxon>Bacillati</taxon>
        <taxon>Actinomycetota</taxon>
        <taxon>Actinomycetes</taxon>
        <taxon>Micrococcales</taxon>
        <taxon>Micrococcaceae</taxon>
        <taxon>Arthrobacter</taxon>
    </lineage>
</organism>
<feature type="transmembrane region" description="Helical" evidence="1">
    <location>
        <begin position="20"/>
        <end position="39"/>
    </location>
</feature>
<keyword evidence="1" id="KW-0472">Membrane</keyword>
<evidence type="ECO:0000313" key="4">
    <source>
        <dbReference type="Proteomes" id="UP000273807"/>
    </source>
</evidence>
<sequence>MNEAPEEPVPQPSGRPDRTLLIVVSVIAVLVIVALVVVFTRGAPPQLGETTPAGVVQRYSAAVIDGDEAAAAAYLSDAAGKNCDAFGRPFARNLRVTLVSTTERTDTADVRVLMTESGADGPFGSGEYQSEDGFDLIRSGNTWLIARAPWQLTVCPDPDVKQ</sequence>
<dbReference type="EMBL" id="RBED01000114">
    <property type="protein sequence ID" value="RNL52051.1"/>
    <property type="molecule type" value="Genomic_DNA"/>
</dbReference>
<evidence type="ECO:0000259" key="2">
    <source>
        <dbReference type="Pfam" id="PF25976"/>
    </source>
</evidence>
<proteinExistence type="predicted"/>
<dbReference type="Proteomes" id="UP000273807">
    <property type="component" value="Unassembled WGS sequence"/>
</dbReference>
<accession>A0A3N0BSJ7</accession>
<keyword evidence="1" id="KW-0812">Transmembrane</keyword>
<comment type="caution">
    <text evidence="3">The sequence shown here is derived from an EMBL/GenBank/DDBJ whole genome shotgun (WGS) entry which is preliminary data.</text>
</comment>
<dbReference type="OrthoDB" id="5118128at2"/>
<dbReference type="RefSeq" id="WP_123256047.1">
    <property type="nucleotide sequence ID" value="NZ_RBED01000114.1"/>
</dbReference>